<dbReference type="InterPro" id="IPR010432">
    <property type="entry name" value="RDD"/>
</dbReference>
<gene>
    <name evidence="8" type="ORF">GQ61_02785</name>
</gene>
<dbReference type="PANTHER" id="PTHR36115:SF9">
    <property type="entry name" value="LMO1584 PROTEIN"/>
    <property type="match status" value="1"/>
</dbReference>
<feature type="domain" description="RDD" evidence="7">
    <location>
        <begin position="10"/>
        <end position="157"/>
    </location>
</feature>
<feature type="transmembrane region" description="Helical" evidence="6">
    <location>
        <begin position="21"/>
        <end position="42"/>
    </location>
</feature>
<dbReference type="InterPro" id="IPR051791">
    <property type="entry name" value="Pra-immunoreactive"/>
</dbReference>
<keyword evidence="2" id="KW-1003">Cell membrane</keyword>
<sequence>MGDKKMSVHYGGFWIRLVAFFIDRIVLGAIGFALGVVLMPIMMVGGGGTMTMTEGNQMMTAFAGSSALMGMGLGVQLIILIVDVLYFSLLQSSSWQATIGMKVCGIKVVGLDYQRISFLRALGRYAASILSGIILMIGYLMIAFTEKKQGLHDKLAETYVVWKS</sequence>
<dbReference type="EMBL" id="CP008743">
    <property type="protein sequence ID" value="ARN84423.1"/>
    <property type="molecule type" value="Genomic_DNA"/>
</dbReference>
<proteinExistence type="predicted"/>
<evidence type="ECO:0000313" key="8">
    <source>
        <dbReference type="EMBL" id="ARN84423.1"/>
    </source>
</evidence>
<keyword evidence="4 6" id="KW-1133">Transmembrane helix</keyword>
<dbReference type="Pfam" id="PF06271">
    <property type="entry name" value="RDD"/>
    <property type="match status" value="1"/>
</dbReference>
<evidence type="ECO:0000259" key="7">
    <source>
        <dbReference type="Pfam" id="PF06271"/>
    </source>
</evidence>
<accession>A0A1W6N3L5</accession>
<keyword evidence="5 6" id="KW-0472">Membrane</keyword>
<name>A0A1W6N3L5_9PROT</name>
<organism evidence="8 9">
    <name type="scientific">Candidatus Nucleicultrix amoebiphila FS5</name>
    <dbReference type="NCBI Taxonomy" id="1414854"/>
    <lineage>
        <taxon>Bacteria</taxon>
        <taxon>Pseudomonadati</taxon>
        <taxon>Pseudomonadota</taxon>
        <taxon>Alphaproteobacteria</taxon>
        <taxon>Holosporales</taxon>
        <taxon>Candidatus Nucleicultricaceae</taxon>
        <taxon>Candidatus Nucleicultrix</taxon>
    </lineage>
</organism>
<comment type="subcellular location">
    <subcellularLocation>
        <location evidence="1">Cell membrane</location>
        <topology evidence="1">Multi-pass membrane protein</topology>
    </subcellularLocation>
</comment>
<evidence type="ECO:0000256" key="3">
    <source>
        <dbReference type="ARBA" id="ARBA00022692"/>
    </source>
</evidence>
<evidence type="ECO:0000256" key="6">
    <source>
        <dbReference type="SAM" id="Phobius"/>
    </source>
</evidence>
<keyword evidence="9" id="KW-1185">Reference proteome</keyword>
<reference evidence="8 9" key="1">
    <citation type="submission" date="2014-06" db="EMBL/GenBank/DDBJ databases">
        <title>The genome of the endonuclear symbiont Nucleicultrix amoebiphila.</title>
        <authorList>
            <person name="Schulz F."/>
            <person name="Horn M."/>
        </authorList>
    </citation>
    <scope>NUCLEOTIDE SEQUENCE [LARGE SCALE GENOMIC DNA]</scope>
    <source>
        <strain evidence="8 9">FS5</strain>
    </source>
</reference>
<dbReference type="AlphaFoldDB" id="A0A1W6N3L5"/>
<feature type="transmembrane region" description="Helical" evidence="6">
    <location>
        <begin position="62"/>
        <end position="86"/>
    </location>
</feature>
<protein>
    <recommendedName>
        <fullName evidence="7">RDD domain-containing protein</fullName>
    </recommendedName>
</protein>
<evidence type="ECO:0000256" key="2">
    <source>
        <dbReference type="ARBA" id="ARBA00022475"/>
    </source>
</evidence>
<evidence type="ECO:0000256" key="1">
    <source>
        <dbReference type="ARBA" id="ARBA00004651"/>
    </source>
</evidence>
<dbReference type="GO" id="GO:0005886">
    <property type="term" value="C:plasma membrane"/>
    <property type="evidence" value="ECO:0007669"/>
    <property type="project" value="UniProtKB-SubCell"/>
</dbReference>
<dbReference type="PANTHER" id="PTHR36115">
    <property type="entry name" value="PROLINE-RICH ANTIGEN HOMOLOG-RELATED"/>
    <property type="match status" value="1"/>
</dbReference>
<evidence type="ECO:0000256" key="5">
    <source>
        <dbReference type="ARBA" id="ARBA00023136"/>
    </source>
</evidence>
<dbReference type="KEGG" id="naf:GQ61_02785"/>
<dbReference type="Proteomes" id="UP000237351">
    <property type="component" value="Chromosome"/>
</dbReference>
<feature type="transmembrane region" description="Helical" evidence="6">
    <location>
        <begin position="125"/>
        <end position="144"/>
    </location>
</feature>
<evidence type="ECO:0000313" key="9">
    <source>
        <dbReference type="Proteomes" id="UP000237351"/>
    </source>
</evidence>
<evidence type="ECO:0000256" key="4">
    <source>
        <dbReference type="ARBA" id="ARBA00022989"/>
    </source>
</evidence>
<keyword evidence="3 6" id="KW-0812">Transmembrane</keyword>